<organism evidence="2 3">
    <name type="scientific">Strongyloides papillosus</name>
    <name type="common">Intestinal threadworm</name>
    <dbReference type="NCBI Taxonomy" id="174720"/>
    <lineage>
        <taxon>Eukaryota</taxon>
        <taxon>Metazoa</taxon>
        <taxon>Ecdysozoa</taxon>
        <taxon>Nematoda</taxon>
        <taxon>Chromadorea</taxon>
        <taxon>Rhabditida</taxon>
        <taxon>Tylenchina</taxon>
        <taxon>Panagrolaimomorpha</taxon>
        <taxon>Strongyloidoidea</taxon>
        <taxon>Strongyloididae</taxon>
        <taxon>Strongyloides</taxon>
    </lineage>
</organism>
<evidence type="ECO:0000313" key="2">
    <source>
        <dbReference type="Proteomes" id="UP000046392"/>
    </source>
</evidence>
<sequence length="330" mass="37280">MILKLIIFISLFFNSSSSNYIRGPISIHFDIWLKMNGYDYDDFASTIFGNNGSFGGKMNDTSVIRKRPIIFIHGNSDGALDDGTMWGSGWNSNLKSFMDEGYDMKELYGITWGDRNYLNAMQRTFNCNNVERIRRFIIAVLEYTNYDSINVVAHSMGVTLARKAIKGGIIEGIDGSCDIGESISHKIKTFVSISGGNYGLCFCGNPIFSILPSCNKINGFWPGNDCTAGECGRTTKVPCPQYVYSKFLQSLNEDGKLEAQHILSIFSTKDELIGNGNIVFNNYTSRLPFFDEQVISNEWTHMETKEKSFPYIVNMIKKHDNKNIFKNKKI</sequence>
<dbReference type="AlphaFoldDB" id="A0A0N5BJ26"/>
<feature type="chain" id="PRO_5005894326" evidence="1">
    <location>
        <begin position="19"/>
        <end position="330"/>
    </location>
</feature>
<reference evidence="3" key="1">
    <citation type="submission" date="2017-02" db="UniProtKB">
        <authorList>
            <consortium name="WormBaseParasite"/>
        </authorList>
    </citation>
    <scope>IDENTIFICATION</scope>
</reference>
<keyword evidence="1" id="KW-0732">Signal</keyword>
<protein>
    <submittedName>
        <fullName evidence="3">Lipase domain-containing protein</fullName>
    </submittedName>
</protein>
<feature type="signal peptide" evidence="1">
    <location>
        <begin position="1"/>
        <end position="18"/>
    </location>
</feature>
<dbReference type="PANTHER" id="PTHR32015:SF1">
    <property type="entry name" value="LIPASE"/>
    <property type="match status" value="1"/>
</dbReference>
<dbReference type="WBParaSite" id="SPAL_0000595200.1">
    <property type="protein sequence ID" value="SPAL_0000595200.1"/>
    <property type="gene ID" value="SPAL_0000595200"/>
</dbReference>
<dbReference type="GO" id="GO:0016298">
    <property type="term" value="F:lipase activity"/>
    <property type="evidence" value="ECO:0007669"/>
    <property type="project" value="TreeGrafter"/>
</dbReference>
<evidence type="ECO:0000313" key="3">
    <source>
        <dbReference type="WBParaSite" id="SPAL_0000595200.1"/>
    </source>
</evidence>
<accession>A0A0N5BJ26</accession>
<dbReference type="InterPro" id="IPR029058">
    <property type="entry name" value="AB_hydrolase_fold"/>
</dbReference>
<evidence type="ECO:0000256" key="1">
    <source>
        <dbReference type="SAM" id="SignalP"/>
    </source>
</evidence>
<dbReference type="Pfam" id="PF01674">
    <property type="entry name" value="Lipase_2"/>
    <property type="match status" value="1"/>
</dbReference>
<proteinExistence type="predicted"/>
<keyword evidence="2" id="KW-1185">Reference proteome</keyword>
<dbReference type="Gene3D" id="3.40.50.1820">
    <property type="entry name" value="alpha/beta hydrolase"/>
    <property type="match status" value="1"/>
</dbReference>
<dbReference type="SUPFAM" id="SSF53474">
    <property type="entry name" value="alpha/beta-Hydrolases"/>
    <property type="match status" value="1"/>
</dbReference>
<dbReference type="PANTHER" id="PTHR32015">
    <property type="entry name" value="FASTING INDUCED LIPASE"/>
    <property type="match status" value="1"/>
</dbReference>
<dbReference type="Proteomes" id="UP000046392">
    <property type="component" value="Unplaced"/>
</dbReference>
<dbReference type="GO" id="GO:0016042">
    <property type="term" value="P:lipid catabolic process"/>
    <property type="evidence" value="ECO:0007669"/>
    <property type="project" value="InterPro"/>
</dbReference>
<dbReference type="STRING" id="174720.A0A0N5BJ26"/>
<dbReference type="InterPro" id="IPR002918">
    <property type="entry name" value="Lipase_EstA/Esterase_EstB"/>
</dbReference>
<name>A0A0N5BJ26_STREA</name>